<dbReference type="InterPro" id="IPR022251">
    <property type="entry name" value="DUF3774_wound-induced"/>
</dbReference>
<evidence type="ECO:0008006" key="4">
    <source>
        <dbReference type="Google" id="ProtNLM"/>
    </source>
</evidence>
<evidence type="ECO:0000313" key="3">
    <source>
        <dbReference type="Proteomes" id="UP000317650"/>
    </source>
</evidence>
<dbReference type="PANTHER" id="PTHR33090">
    <property type="entry name" value="DUF3774 DOMAIN PROTEIN-RELATED"/>
    <property type="match status" value="1"/>
</dbReference>
<feature type="signal peptide" evidence="1">
    <location>
        <begin position="1"/>
        <end position="20"/>
    </location>
</feature>
<reference evidence="2 3" key="1">
    <citation type="journal article" date="2019" name="Nat. Plants">
        <title>Genome sequencing of Musa balbisiana reveals subgenome evolution and function divergence in polyploid bananas.</title>
        <authorList>
            <person name="Yao X."/>
        </authorList>
    </citation>
    <scope>NUCLEOTIDE SEQUENCE [LARGE SCALE GENOMIC DNA]</scope>
    <source>
        <strain evidence="3">cv. DH-PKW</strain>
        <tissue evidence="2">Leaves</tissue>
    </source>
</reference>
<keyword evidence="1" id="KW-0732">Signal</keyword>
<evidence type="ECO:0000256" key="1">
    <source>
        <dbReference type="SAM" id="SignalP"/>
    </source>
</evidence>
<keyword evidence="3" id="KW-1185">Reference proteome</keyword>
<dbReference type="Pfam" id="PF12609">
    <property type="entry name" value="DUF3774"/>
    <property type="match status" value="1"/>
</dbReference>
<protein>
    <recommendedName>
        <fullName evidence="4">Wound-responsive family protein</fullName>
    </recommendedName>
</protein>
<name>A0A4S8IPU9_MUSBA</name>
<dbReference type="Proteomes" id="UP000317650">
    <property type="component" value="Chromosome 6"/>
</dbReference>
<evidence type="ECO:0000313" key="2">
    <source>
        <dbReference type="EMBL" id="THU50349.1"/>
    </source>
</evidence>
<organism evidence="2 3">
    <name type="scientific">Musa balbisiana</name>
    <name type="common">Banana</name>
    <dbReference type="NCBI Taxonomy" id="52838"/>
    <lineage>
        <taxon>Eukaryota</taxon>
        <taxon>Viridiplantae</taxon>
        <taxon>Streptophyta</taxon>
        <taxon>Embryophyta</taxon>
        <taxon>Tracheophyta</taxon>
        <taxon>Spermatophyta</taxon>
        <taxon>Magnoliopsida</taxon>
        <taxon>Liliopsida</taxon>
        <taxon>Zingiberales</taxon>
        <taxon>Musaceae</taxon>
        <taxon>Musa</taxon>
    </lineage>
</organism>
<accession>A0A4S8IPU9</accession>
<dbReference type="EMBL" id="PYDT01000009">
    <property type="protein sequence ID" value="THU50349.1"/>
    <property type="molecule type" value="Genomic_DNA"/>
</dbReference>
<proteinExistence type="predicted"/>
<comment type="caution">
    <text evidence="2">The sequence shown here is derived from an EMBL/GenBank/DDBJ whole genome shotgun (WGS) entry which is preliminary data.</text>
</comment>
<feature type="chain" id="PRO_5020962709" description="Wound-responsive family protein" evidence="1">
    <location>
        <begin position="21"/>
        <end position="91"/>
    </location>
</feature>
<dbReference type="AlphaFoldDB" id="A0A4S8IPU9"/>
<sequence length="91" mass="9950">MASASKASLVIAASVAAVEALKDQLGLCRWNYALRSLHQRAKRSVASISRATRVSSAMDQWRRGGEGAAERAKRTEASLSKLVYWDCWGPK</sequence>
<gene>
    <name evidence="2" type="ORF">C4D60_Mb06t19280</name>
</gene>